<protein>
    <submittedName>
        <fullName evidence="1">Uncharacterized protein</fullName>
    </submittedName>
</protein>
<accession>A0A9W6QIT9</accession>
<name>A0A9W6QIT9_9PSEU</name>
<comment type="caution">
    <text evidence="1">The sequence shown here is derived from an EMBL/GenBank/DDBJ whole genome shotgun (WGS) entry which is preliminary data.</text>
</comment>
<sequence>MVHAGGPSGEVLWCGNQILSNGPPPISSTLILAIIQPLADGVLNKPLWITRACGGLRAGVVRSTLAWQTRGEVWDSCVGAALRGRTKLLTVE</sequence>
<dbReference type="Proteomes" id="UP001165042">
    <property type="component" value="Unassembled WGS sequence"/>
</dbReference>
<evidence type="ECO:0000313" key="2">
    <source>
        <dbReference type="Proteomes" id="UP001165042"/>
    </source>
</evidence>
<evidence type="ECO:0000313" key="1">
    <source>
        <dbReference type="EMBL" id="GLW90851.1"/>
    </source>
</evidence>
<dbReference type="AlphaFoldDB" id="A0A9W6QIT9"/>
<gene>
    <name evidence="1" type="ORF">Aglo03_16670</name>
</gene>
<reference evidence="1" key="1">
    <citation type="submission" date="2023-02" db="EMBL/GenBank/DDBJ databases">
        <title>Actinokineospora globicatena NBRC 15670.</title>
        <authorList>
            <person name="Ichikawa N."/>
            <person name="Sato H."/>
            <person name="Tonouchi N."/>
        </authorList>
    </citation>
    <scope>NUCLEOTIDE SEQUENCE</scope>
    <source>
        <strain evidence="1">NBRC 15670</strain>
    </source>
</reference>
<dbReference type="EMBL" id="BSSD01000002">
    <property type="protein sequence ID" value="GLW90851.1"/>
    <property type="molecule type" value="Genomic_DNA"/>
</dbReference>
<proteinExistence type="predicted"/>
<organism evidence="1 2">
    <name type="scientific">Actinokineospora globicatena</name>
    <dbReference type="NCBI Taxonomy" id="103729"/>
    <lineage>
        <taxon>Bacteria</taxon>
        <taxon>Bacillati</taxon>
        <taxon>Actinomycetota</taxon>
        <taxon>Actinomycetes</taxon>
        <taxon>Pseudonocardiales</taxon>
        <taxon>Pseudonocardiaceae</taxon>
        <taxon>Actinokineospora</taxon>
    </lineage>
</organism>
<keyword evidence="2" id="KW-1185">Reference proteome</keyword>